<evidence type="ECO:0000313" key="3">
    <source>
        <dbReference type="Proteomes" id="UP001500751"/>
    </source>
</evidence>
<comment type="caution">
    <text evidence="2">The sequence shown here is derived from an EMBL/GenBank/DDBJ whole genome shotgun (WGS) entry which is preliminary data.</text>
</comment>
<accession>A0ABN2UI22</accession>
<dbReference type="Gene3D" id="3.40.50.300">
    <property type="entry name" value="P-loop containing nucleotide triphosphate hydrolases"/>
    <property type="match status" value="1"/>
</dbReference>
<organism evidence="2 3">
    <name type="scientific">Catenulispora yoronensis</name>
    <dbReference type="NCBI Taxonomy" id="450799"/>
    <lineage>
        <taxon>Bacteria</taxon>
        <taxon>Bacillati</taxon>
        <taxon>Actinomycetota</taxon>
        <taxon>Actinomycetes</taxon>
        <taxon>Catenulisporales</taxon>
        <taxon>Catenulisporaceae</taxon>
        <taxon>Catenulispora</taxon>
    </lineage>
</organism>
<dbReference type="Proteomes" id="UP001500751">
    <property type="component" value="Unassembled WGS sequence"/>
</dbReference>
<dbReference type="InterPro" id="IPR051943">
    <property type="entry name" value="TRAFAC_Dynamin-like_GTPase"/>
</dbReference>
<dbReference type="InterPro" id="IPR027417">
    <property type="entry name" value="P-loop_NTPase"/>
</dbReference>
<dbReference type="InterPro" id="IPR045063">
    <property type="entry name" value="Dynamin_N"/>
</dbReference>
<sequence>MNDLGVLKNDALSLFDRVAAKLPADAGEQTVRRLDAAERRLRESGSVLVVLGQFDKGKSMLLNALLEEPGLLPAADGAATRLTVTVRPGPVERIVVRLADPDGRRPDEEREITRAEMAGYVLESAEPAADRARATELVVELPNAKLGEDLTILDTPGTGSLFSGHAIATLGVLPIADAVLYVTDALQPLLASELAFIKQIAEGLDLPAHPGRLLFAVTKTDQATDPAAAVADLRDRLKEVPGAQDAVVVPVSARLRLIHLADGDPQDLAASNLTALEAALWPAVRGVRERLRLGTALNELGAVVDELAQPFEAALGVLAARDAQHQQSFDEAAEAALADLAASTEAAEQVPAEVADLLAAHTERLTREADVRLARLWEDLRDEYRSDAKLCDDPQQLMDLLASWLALLSTDLGTAADKAVAGVRDEIVERFGHRVRARLQALLPAAPMPEPFVPGAGAHSRPSPVEMLVRAAEAAAQGAQQGADAADRLSAILATGLVRNLAPAPGTMTVTLAAELLKTFQGKTADREDPGAAKLRMVGTIVGATLAFVGALKNALGLARSEQIAALDKFFRDWEPDLRAFFAESLAELMESHAASIGTQLRVFLESRSEAARQVVARIEAARGATDRGAERAEVEARLEELLVLGREIDRIVAAAGLGPA</sequence>
<protein>
    <recommendedName>
        <fullName evidence="1">Dynamin N-terminal domain-containing protein</fullName>
    </recommendedName>
</protein>
<proteinExistence type="predicted"/>
<evidence type="ECO:0000259" key="1">
    <source>
        <dbReference type="Pfam" id="PF00350"/>
    </source>
</evidence>
<reference evidence="2 3" key="1">
    <citation type="journal article" date="2019" name="Int. J. Syst. Evol. Microbiol.">
        <title>The Global Catalogue of Microorganisms (GCM) 10K type strain sequencing project: providing services to taxonomists for standard genome sequencing and annotation.</title>
        <authorList>
            <consortium name="The Broad Institute Genomics Platform"/>
            <consortium name="The Broad Institute Genome Sequencing Center for Infectious Disease"/>
            <person name="Wu L."/>
            <person name="Ma J."/>
        </authorList>
    </citation>
    <scope>NUCLEOTIDE SEQUENCE [LARGE SCALE GENOMIC DNA]</scope>
    <source>
        <strain evidence="2 3">JCM 16014</strain>
    </source>
</reference>
<dbReference type="Pfam" id="PF00350">
    <property type="entry name" value="Dynamin_N"/>
    <property type="match status" value="1"/>
</dbReference>
<dbReference type="SUPFAM" id="SSF52540">
    <property type="entry name" value="P-loop containing nucleoside triphosphate hydrolases"/>
    <property type="match status" value="1"/>
</dbReference>
<keyword evidence="3" id="KW-1185">Reference proteome</keyword>
<evidence type="ECO:0000313" key="2">
    <source>
        <dbReference type="EMBL" id="GAA2038088.1"/>
    </source>
</evidence>
<dbReference type="PANTHER" id="PTHR43681:SF1">
    <property type="entry name" value="SARCALUMENIN"/>
    <property type="match status" value="1"/>
</dbReference>
<dbReference type="RefSeq" id="WP_344667546.1">
    <property type="nucleotide sequence ID" value="NZ_BAAAQN010000026.1"/>
</dbReference>
<gene>
    <name evidence="2" type="ORF">GCM10009839_44390</name>
</gene>
<dbReference type="EMBL" id="BAAAQN010000026">
    <property type="protein sequence ID" value="GAA2038088.1"/>
    <property type="molecule type" value="Genomic_DNA"/>
</dbReference>
<name>A0ABN2UI22_9ACTN</name>
<dbReference type="PANTHER" id="PTHR43681">
    <property type="entry name" value="TRANSMEMBRANE GTPASE FZO"/>
    <property type="match status" value="1"/>
</dbReference>
<feature type="domain" description="Dynamin N-terminal" evidence="1">
    <location>
        <begin position="48"/>
        <end position="201"/>
    </location>
</feature>